<evidence type="ECO:0000256" key="16">
    <source>
        <dbReference type="ARBA" id="ARBA00049057"/>
    </source>
</evidence>
<comment type="catalytic activity">
    <reaction evidence="15">
        <text>5-phospho-beta-D-ribosylamine + glycine + ATP = N(1)-(5-phospho-beta-D-ribosyl)glycinamide + ADP + phosphate + H(+)</text>
        <dbReference type="Rhea" id="RHEA:17453"/>
        <dbReference type="ChEBI" id="CHEBI:15378"/>
        <dbReference type="ChEBI" id="CHEBI:30616"/>
        <dbReference type="ChEBI" id="CHEBI:43474"/>
        <dbReference type="ChEBI" id="CHEBI:57305"/>
        <dbReference type="ChEBI" id="CHEBI:58681"/>
        <dbReference type="ChEBI" id="CHEBI:143788"/>
        <dbReference type="ChEBI" id="CHEBI:456216"/>
        <dbReference type="EC" id="6.3.4.13"/>
    </reaction>
</comment>
<dbReference type="NCBIfam" id="TIGR00877">
    <property type="entry name" value="purD"/>
    <property type="match status" value="1"/>
</dbReference>
<evidence type="ECO:0000256" key="19">
    <source>
        <dbReference type="SAM" id="MobiDB-lite"/>
    </source>
</evidence>
<dbReference type="InterPro" id="IPR004733">
    <property type="entry name" value="PurM_cligase"/>
</dbReference>
<evidence type="ECO:0000256" key="2">
    <source>
        <dbReference type="ARBA" id="ARBA00004686"/>
    </source>
</evidence>
<evidence type="ECO:0000256" key="9">
    <source>
        <dbReference type="ARBA" id="ARBA00022840"/>
    </source>
</evidence>
<keyword evidence="6" id="KW-0479">Metal-binding</keyword>
<dbReference type="SUPFAM" id="SSF56042">
    <property type="entry name" value="PurM C-terminal domain-like"/>
    <property type="match status" value="1"/>
</dbReference>
<keyword evidence="5" id="KW-0436">Ligase</keyword>
<dbReference type="SMART" id="SM01210">
    <property type="entry name" value="GARS_C"/>
    <property type="match status" value="1"/>
</dbReference>
<dbReference type="GO" id="GO:0046872">
    <property type="term" value="F:metal ion binding"/>
    <property type="evidence" value="ECO:0007669"/>
    <property type="project" value="UniProtKB-KW"/>
</dbReference>
<dbReference type="SUPFAM" id="SSF51246">
    <property type="entry name" value="Rudiment single hybrid motif"/>
    <property type="match status" value="1"/>
</dbReference>
<dbReference type="InterPro" id="IPR036676">
    <property type="entry name" value="PurM-like_C_sf"/>
</dbReference>
<dbReference type="PANTHER" id="PTHR10520:SF12">
    <property type="entry name" value="TRIFUNCTIONAL PURINE BIOSYNTHETIC PROTEIN ADENOSINE-3"/>
    <property type="match status" value="1"/>
</dbReference>
<dbReference type="SMART" id="SM00028">
    <property type="entry name" value="TPR"/>
    <property type="match status" value="4"/>
</dbReference>
<sequence length="1477" mass="160540">MDPVLQEAEVPDLGDESRLNGNDDEEFVSDADSDEMELRGDIAKFDQSVREFLSSHHGGGTGGGGGDDDDDDESGIRRPPPLTKVKNTSRGGVRGPRKAAEPRGDIKLRLAGVNQAFMSGNYARAQNLVFEIIRINAETHQAWTVLASIFREEGLNDKALMAMVIAAHLRPKDFAAWMHCASFAMSLAEAGQEGALKTALMCYSSAIKAQPTNLDARLGRAEASHRQGFLSQAITEFSYVIERRPLDIDIVRRLAEACADSGGTEDVHKAVSAYKTYFAHARTANRAIERELSWHDVSIYVELFACAGDFAKAITELKSLSRWLLGRQDDHKWDDCADDREWDRDDTRRAQFHSFDSSAHGLYAYGLGLPLEFRARLALYRLKIRDEEESNGHLRWLDPTESATATAIGDFPYLIRDIAEELFAVQRYSEALDYYELLRHSIYGQDATLLLHLGRCYLTKSDLVAAEDCFLVAIEVDESNIDARIELARIYEKAKEEEEALILVTEAIALQGTNDDGDQFGEGRGDLGGDLRRSASGARTSALANGNKPRRKREAKRGPANSGIVRPRYRPKRLVAPDQRMQEERARADELTRRYEVVRNLKKDIQAGDHSLIPTWMAAAGELVGEFRSFRKFYPWDNSLALLMMYLIPFILDVVTIGFVFSKSFAHHRSHPLSNPPSVTMTLAGSVRILLIGNGGREHALAWKLSQSPLVESIYAVPGNGGTATCPKTTNATDVAADDYPALVRFAKSKSVTLVVPGPEAPLVDGVEAYFRAAAIPCFGPSKEAAQMEGSKTFSKDFMKEYNIPTAAYENFSDYKQAVAYIDSISHDVVIKATGLAAGKGVIIPTTKEEAKDALKQIMVDKAFGSAGDEVVIEEFLTGDELSILTFSDGTHTLSLPPAQDHKRIGDGDQGPNTGGMGCYAPTTIATKELIRKIEDEVVQPTITGMRKAGYPFRGVLFTGLMITSQGPKVLEYNVRFGDPETQTVLPLLSPETDLAEIMLACTAHAARLDCVNIKIEDKYSATIVVAAGGYPGSYAKGTPMVVNQSASPDITIFHAGTKLSPEGQLQTSGGRVIAVNATADTLEAAVKKAYGQGIALINFDKMYYRKDIAYRAFRSRQEKEALTYAGAGVSVDAGNEFVERIKKAVRATKQPGADAEIGGFGGEMDLAKCGLQLDNGELPVVVGAIDGVGTKLMIAQKMQKHDTVGIDLVAMNVNDLVVQGARPLMFLDYYGCSKLDLSTAASFVEGVAAGCIDAGCTLVGGETAEMPGMYQKDDYDAAGCAFGVMINSQRLPRQGDMVAGDVLLGLASSGVHSNGFSLVRRILEREGLAYTDPAPWDAGKTVGESLLTPTKIYVKSLRGVIEARLVKGLAHITGGGLIDNVPRMLPEHLAAEIDLTTWEMPAVFRWLKTSGNVEPYQMVRTFNTGVGMVAAVDAAHAKEAIAALEAAGENVLCLGQLVSRADGEPHCRVLNLDTWA</sequence>
<dbReference type="InterPro" id="IPR037123">
    <property type="entry name" value="PRibGlycinamide_synth_C_sf"/>
</dbReference>
<dbReference type="Gene3D" id="3.30.1330.10">
    <property type="entry name" value="PurM-like, N-terminal domain"/>
    <property type="match status" value="1"/>
</dbReference>
<evidence type="ECO:0000256" key="13">
    <source>
        <dbReference type="ARBA" id="ARBA00029388"/>
    </source>
</evidence>
<comment type="pathway">
    <text evidence="2">Purine metabolism; IMP biosynthesis via de novo pathway; 5-amino-1-(5-phospho-D-ribosyl)imidazole from N(2)-formyl-N(1)-(5-phospho-D-ribosyl)glycinamide: step 2/2.</text>
</comment>
<feature type="region of interest" description="Disordered" evidence="19">
    <location>
        <begin position="514"/>
        <end position="564"/>
    </location>
</feature>
<dbReference type="GO" id="GO:0004641">
    <property type="term" value="F:phosphoribosylformylglycinamidine cyclo-ligase activity"/>
    <property type="evidence" value="ECO:0007669"/>
    <property type="project" value="UniProtKB-EC"/>
</dbReference>
<keyword evidence="8" id="KW-0658">Purine biosynthesis</keyword>
<dbReference type="InterPro" id="IPR011054">
    <property type="entry name" value="Rudment_hybrid_motif"/>
</dbReference>
<dbReference type="EMBL" id="LFIW01000481">
    <property type="protein sequence ID" value="KZL86263.1"/>
    <property type="molecule type" value="Genomic_DNA"/>
</dbReference>
<dbReference type="Pfam" id="PF02769">
    <property type="entry name" value="AIRS_C"/>
    <property type="match status" value="1"/>
</dbReference>
<dbReference type="PANTHER" id="PTHR10520">
    <property type="entry name" value="TRIFUNCTIONAL PURINE BIOSYNTHETIC PROTEIN ADENOSINE-3-RELATED"/>
    <property type="match status" value="1"/>
</dbReference>
<evidence type="ECO:0000313" key="21">
    <source>
        <dbReference type="EMBL" id="KZL86263.1"/>
    </source>
</evidence>
<reference evidence="21 22" key="1">
    <citation type="submission" date="2015-06" db="EMBL/GenBank/DDBJ databases">
        <title>Survival trade-offs in plant roots during colonization by closely related pathogenic and mutualistic fungi.</title>
        <authorList>
            <person name="Hacquard S."/>
            <person name="Kracher B."/>
            <person name="Hiruma K."/>
            <person name="Weinman A."/>
            <person name="Muench P."/>
            <person name="Garrido Oter R."/>
            <person name="Ver Loren van Themaat E."/>
            <person name="Dallerey J.-F."/>
            <person name="Damm U."/>
            <person name="Henrissat B."/>
            <person name="Lespinet O."/>
            <person name="Thon M."/>
            <person name="Kemen E."/>
            <person name="McHardy A.C."/>
            <person name="Schulze-Lefert P."/>
            <person name="O'Connell R.J."/>
        </authorList>
    </citation>
    <scope>NUCLEOTIDE SEQUENCE [LARGE SCALE GENOMIC DNA]</scope>
    <source>
        <strain evidence="21 22">MAFF 238704</strain>
    </source>
</reference>
<dbReference type="GO" id="GO:0004637">
    <property type="term" value="F:phosphoribosylamine-glycine ligase activity"/>
    <property type="evidence" value="ECO:0007669"/>
    <property type="project" value="UniProtKB-EC"/>
</dbReference>
<dbReference type="SUPFAM" id="SSF55326">
    <property type="entry name" value="PurM N-terminal domain-like"/>
    <property type="match status" value="1"/>
</dbReference>
<gene>
    <name evidence="21" type="ORF">CI238_10468</name>
</gene>
<keyword evidence="11" id="KW-0464">Manganese</keyword>
<accession>A0A162NSG9</accession>
<dbReference type="HAMAP" id="MF_00741">
    <property type="entry name" value="AIRS"/>
    <property type="match status" value="1"/>
</dbReference>
<proteinExistence type="inferred from homology"/>
<evidence type="ECO:0000256" key="7">
    <source>
        <dbReference type="ARBA" id="ARBA00022741"/>
    </source>
</evidence>
<dbReference type="GO" id="GO:0005829">
    <property type="term" value="C:cytosol"/>
    <property type="evidence" value="ECO:0007669"/>
    <property type="project" value="TreeGrafter"/>
</dbReference>
<comment type="pathway">
    <text evidence="3">Purine metabolism; IMP biosynthesis via de novo pathway; N(1)-(5-phospho-D-ribosyl)glycinamide from 5-phospho-alpha-D-ribose 1-diphosphate: step 2/2.</text>
</comment>
<dbReference type="STRING" id="1573173.A0A162NSG9"/>
<feature type="compositionally biased region" description="Basic and acidic residues" evidence="19">
    <location>
        <begin position="36"/>
        <end position="49"/>
    </location>
</feature>
<dbReference type="Pfam" id="PF02844">
    <property type="entry name" value="GARS_N"/>
    <property type="match status" value="1"/>
</dbReference>
<dbReference type="InterPro" id="IPR011990">
    <property type="entry name" value="TPR-like_helical_dom_sf"/>
</dbReference>
<dbReference type="InterPro" id="IPR016185">
    <property type="entry name" value="PreATP-grasp_dom_sf"/>
</dbReference>
<keyword evidence="17" id="KW-0802">TPR repeat</keyword>
<dbReference type="Gene3D" id="1.25.40.10">
    <property type="entry name" value="Tetratricopeptide repeat domain"/>
    <property type="match status" value="3"/>
</dbReference>
<dbReference type="InterPro" id="IPR013815">
    <property type="entry name" value="ATP_grasp_subdomain_1"/>
</dbReference>
<dbReference type="InterPro" id="IPR000115">
    <property type="entry name" value="PRibGlycinamide_synth"/>
</dbReference>
<comment type="similarity">
    <text evidence="4">In the N-terminal section; belongs to the GARS family.</text>
</comment>
<comment type="caution">
    <text evidence="21">The sequence shown here is derived from an EMBL/GenBank/DDBJ whole genome shotgun (WGS) entry which is preliminary data.</text>
</comment>
<dbReference type="SMART" id="SM01209">
    <property type="entry name" value="GARS_A"/>
    <property type="match status" value="1"/>
</dbReference>
<dbReference type="InterPro" id="IPR020559">
    <property type="entry name" value="PRibGlycinamide_synth_CS"/>
</dbReference>
<feature type="region of interest" description="Disordered" evidence="19">
    <location>
        <begin position="1"/>
        <end position="101"/>
    </location>
</feature>
<evidence type="ECO:0000256" key="10">
    <source>
        <dbReference type="ARBA" id="ARBA00022842"/>
    </source>
</evidence>
<dbReference type="Pfam" id="PF02843">
    <property type="entry name" value="GARS_C"/>
    <property type="match status" value="1"/>
</dbReference>
<evidence type="ECO:0000256" key="6">
    <source>
        <dbReference type="ARBA" id="ARBA00022723"/>
    </source>
</evidence>
<dbReference type="Gene3D" id="3.90.600.10">
    <property type="entry name" value="Phosphoribosylglycinamide synthetase, C-terminal domain"/>
    <property type="match status" value="1"/>
</dbReference>
<dbReference type="Proteomes" id="UP000076584">
    <property type="component" value="Unassembled WGS sequence"/>
</dbReference>
<evidence type="ECO:0000256" key="12">
    <source>
        <dbReference type="ARBA" id="ARBA00023268"/>
    </source>
</evidence>
<keyword evidence="9 18" id="KW-0067">ATP-binding</keyword>
<evidence type="ECO:0000256" key="15">
    <source>
        <dbReference type="ARBA" id="ARBA00047843"/>
    </source>
</evidence>
<dbReference type="SUPFAM" id="SSF56059">
    <property type="entry name" value="Glutathione synthetase ATP-binding domain-like"/>
    <property type="match status" value="1"/>
</dbReference>
<dbReference type="Pfam" id="PF00586">
    <property type="entry name" value="AIRS"/>
    <property type="match status" value="1"/>
</dbReference>
<dbReference type="InterPro" id="IPR019734">
    <property type="entry name" value="TPR_rpt"/>
</dbReference>
<evidence type="ECO:0000256" key="1">
    <source>
        <dbReference type="ARBA" id="ARBA00001946"/>
    </source>
</evidence>
<evidence type="ECO:0000256" key="18">
    <source>
        <dbReference type="PROSITE-ProRule" id="PRU00409"/>
    </source>
</evidence>
<dbReference type="GO" id="GO:0006189">
    <property type="term" value="P:'de novo' IMP biosynthetic process"/>
    <property type="evidence" value="ECO:0007669"/>
    <property type="project" value="UniProtKB-UniPathway"/>
</dbReference>
<dbReference type="InterPro" id="IPR016188">
    <property type="entry name" value="PurM-like_N"/>
</dbReference>
<keyword evidence="12" id="KW-0511">Multifunctional enzyme</keyword>
<evidence type="ECO:0000256" key="4">
    <source>
        <dbReference type="ARBA" id="ARBA00007423"/>
    </source>
</evidence>
<organism evidence="21 22">
    <name type="scientific">Colletotrichum incanum</name>
    <name type="common">Soybean anthracnose fungus</name>
    <dbReference type="NCBI Taxonomy" id="1573173"/>
    <lineage>
        <taxon>Eukaryota</taxon>
        <taxon>Fungi</taxon>
        <taxon>Dikarya</taxon>
        <taxon>Ascomycota</taxon>
        <taxon>Pezizomycotina</taxon>
        <taxon>Sordariomycetes</taxon>
        <taxon>Hypocreomycetidae</taxon>
        <taxon>Glomerellales</taxon>
        <taxon>Glomerellaceae</taxon>
        <taxon>Colletotrichum</taxon>
        <taxon>Colletotrichum spaethianum species complex</taxon>
    </lineage>
</organism>
<dbReference type="HAMAP" id="MF_00138">
    <property type="entry name" value="GARS"/>
    <property type="match status" value="1"/>
</dbReference>
<keyword evidence="10" id="KW-0460">Magnesium</keyword>
<dbReference type="FunFam" id="3.30.470.20:FF:000018">
    <property type="entry name" value="Trifunctional purine biosynthetic protein adenosine-3"/>
    <property type="match status" value="1"/>
</dbReference>
<evidence type="ECO:0000256" key="3">
    <source>
        <dbReference type="ARBA" id="ARBA00005174"/>
    </source>
</evidence>
<evidence type="ECO:0000256" key="5">
    <source>
        <dbReference type="ARBA" id="ARBA00022598"/>
    </source>
</evidence>
<comment type="function">
    <text evidence="13">Catalyzes the second and fifth step in the 'de novo' purine biosynthesis pathway; contains phosphoribosylamine--glycine ligase (GARS) and phosphoribosylformylglycinamidine cyclo-ligase (AIRS) activities.</text>
</comment>
<dbReference type="Gene3D" id="3.90.650.10">
    <property type="entry name" value="PurM-like C-terminal domain"/>
    <property type="match status" value="1"/>
</dbReference>
<dbReference type="InterPro" id="IPR020560">
    <property type="entry name" value="PRibGlycinamide_synth_C-dom"/>
</dbReference>
<keyword evidence="22" id="KW-1185">Reference proteome</keyword>
<dbReference type="FunFam" id="3.90.600.10:FF:000001">
    <property type="entry name" value="Trifunctional purine biosynthetic protein adenosine-3"/>
    <property type="match status" value="1"/>
</dbReference>
<name>A0A162NSG9_COLIC</name>
<dbReference type="CDD" id="cd02196">
    <property type="entry name" value="PurM"/>
    <property type="match status" value="1"/>
</dbReference>
<comment type="similarity">
    <text evidence="14">In the C-terminal section; belongs to the AIR synthase family.</text>
</comment>
<evidence type="ECO:0000256" key="11">
    <source>
        <dbReference type="ARBA" id="ARBA00023211"/>
    </source>
</evidence>
<feature type="domain" description="ATP-grasp" evidence="20">
    <location>
        <begin position="796"/>
        <end position="1004"/>
    </location>
</feature>
<dbReference type="PROSITE" id="PS50975">
    <property type="entry name" value="ATP_GRASP"/>
    <property type="match status" value="1"/>
</dbReference>
<dbReference type="SUPFAM" id="SSF52440">
    <property type="entry name" value="PreATP-grasp domain"/>
    <property type="match status" value="1"/>
</dbReference>
<dbReference type="GO" id="GO:0046084">
    <property type="term" value="P:adenine biosynthetic process"/>
    <property type="evidence" value="ECO:0007669"/>
    <property type="project" value="TreeGrafter"/>
</dbReference>
<evidence type="ECO:0000313" key="22">
    <source>
        <dbReference type="Proteomes" id="UP000076584"/>
    </source>
</evidence>
<evidence type="ECO:0000256" key="14">
    <source>
        <dbReference type="ARBA" id="ARBA00029444"/>
    </source>
</evidence>
<dbReference type="InterPro" id="IPR036921">
    <property type="entry name" value="PurM-like_N_sf"/>
</dbReference>
<dbReference type="SUPFAM" id="SSF48452">
    <property type="entry name" value="TPR-like"/>
    <property type="match status" value="1"/>
</dbReference>
<feature type="compositionally biased region" description="Acidic residues" evidence="19">
    <location>
        <begin position="22"/>
        <end position="35"/>
    </location>
</feature>
<dbReference type="FunFam" id="3.30.1330.10:FF:000001">
    <property type="entry name" value="Phosphoribosylformylglycinamidine cyclo-ligase"/>
    <property type="match status" value="1"/>
</dbReference>
<dbReference type="InterPro" id="IPR010918">
    <property type="entry name" value="PurM-like_C_dom"/>
</dbReference>
<comment type="catalytic activity">
    <reaction evidence="16">
        <text>2-formamido-N(1)-(5-O-phospho-beta-D-ribosyl)acetamidine + ATP = 5-amino-1-(5-phospho-beta-D-ribosyl)imidazole + ADP + phosphate + H(+)</text>
        <dbReference type="Rhea" id="RHEA:23032"/>
        <dbReference type="ChEBI" id="CHEBI:15378"/>
        <dbReference type="ChEBI" id="CHEBI:30616"/>
        <dbReference type="ChEBI" id="CHEBI:43474"/>
        <dbReference type="ChEBI" id="CHEBI:137981"/>
        <dbReference type="ChEBI" id="CHEBI:147287"/>
        <dbReference type="ChEBI" id="CHEBI:456216"/>
        <dbReference type="EC" id="6.3.3.1"/>
    </reaction>
</comment>
<dbReference type="FunFam" id="3.40.50.20:FF:000006">
    <property type="entry name" value="Phosphoribosylamine--glycine ligase, chloroplastic"/>
    <property type="match status" value="1"/>
</dbReference>
<dbReference type="FunFam" id="3.30.1490.20:FF:000006">
    <property type="entry name" value="phosphoribosylamine--glycine ligase, chloroplastic-like"/>
    <property type="match status" value="1"/>
</dbReference>
<dbReference type="InterPro" id="IPR020562">
    <property type="entry name" value="PRibGlycinamide_synth_N"/>
</dbReference>
<dbReference type="NCBIfam" id="TIGR00878">
    <property type="entry name" value="purM"/>
    <property type="match status" value="1"/>
</dbReference>
<feature type="repeat" description="TPR" evidence="17">
    <location>
        <begin position="447"/>
        <end position="480"/>
    </location>
</feature>
<dbReference type="Gene3D" id="3.40.50.20">
    <property type="match status" value="1"/>
</dbReference>
<dbReference type="PROSITE" id="PS50005">
    <property type="entry name" value="TPR"/>
    <property type="match status" value="1"/>
</dbReference>
<protein>
    <submittedName>
        <fullName evidence="21">Bifunctional purine biosynthetic protein</fullName>
    </submittedName>
</protein>
<dbReference type="UniPathway" id="UPA00074">
    <property type="reaction ID" value="UER00125"/>
</dbReference>
<evidence type="ECO:0000256" key="8">
    <source>
        <dbReference type="ARBA" id="ARBA00022755"/>
    </source>
</evidence>
<dbReference type="GO" id="GO:0005524">
    <property type="term" value="F:ATP binding"/>
    <property type="evidence" value="ECO:0007669"/>
    <property type="project" value="UniProtKB-UniRule"/>
</dbReference>
<evidence type="ECO:0000259" key="20">
    <source>
        <dbReference type="PROSITE" id="PS50975"/>
    </source>
</evidence>
<dbReference type="InterPro" id="IPR020561">
    <property type="entry name" value="PRibGlycinamid_synth_ATP-grasp"/>
</dbReference>
<keyword evidence="7 18" id="KW-0547">Nucleotide-binding</keyword>
<evidence type="ECO:0000256" key="17">
    <source>
        <dbReference type="PROSITE-ProRule" id="PRU00339"/>
    </source>
</evidence>
<dbReference type="PROSITE" id="PS00184">
    <property type="entry name" value="GARS"/>
    <property type="match status" value="1"/>
</dbReference>
<dbReference type="InterPro" id="IPR011761">
    <property type="entry name" value="ATP-grasp"/>
</dbReference>
<feature type="compositionally biased region" description="Basic and acidic residues" evidence="19">
    <location>
        <begin position="521"/>
        <end position="533"/>
    </location>
</feature>
<dbReference type="Gene3D" id="3.30.470.20">
    <property type="entry name" value="ATP-grasp fold, B domain"/>
    <property type="match status" value="1"/>
</dbReference>
<dbReference type="FunFam" id="3.90.650.10:FF:000007">
    <property type="entry name" value="Trifunctional purine biosynthetic protein adenosine-3"/>
    <property type="match status" value="1"/>
</dbReference>
<dbReference type="Pfam" id="PF01071">
    <property type="entry name" value="GARS_A"/>
    <property type="match status" value="1"/>
</dbReference>
<dbReference type="Gene3D" id="3.30.1490.20">
    <property type="entry name" value="ATP-grasp fold, A domain"/>
    <property type="match status" value="1"/>
</dbReference>
<comment type="cofactor">
    <cofactor evidence="1">
        <name>Mg(2+)</name>
        <dbReference type="ChEBI" id="CHEBI:18420"/>
    </cofactor>
</comment>